<dbReference type="PANTHER" id="PTHR24193:SF121">
    <property type="entry name" value="ADA2A-CONTAINING COMPLEX COMPONENT 3, ISOFORM D"/>
    <property type="match status" value="1"/>
</dbReference>
<evidence type="ECO:0000313" key="16">
    <source>
        <dbReference type="Proteomes" id="UP000324705"/>
    </source>
</evidence>
<name>A0A9R0Z172_TRITD</name>
<evidence type="ECO:0000256" key="2">
    <source>
        <dbReference type="ARBA" id="ARBA00004906"/>
    </source>
</evidence>
<dbReference type="PROSITE" id="PS50297">
    <property type="entry name" value="ANK_REP_REGION"/>
    <property type="match status" value="5"/>
</dbReference>
<evidence type="ECO:0000256" key="8">
    <source>
        <dbReference type="ARBA" id="ARBA00022786"/>
    </source>
</evidence>
<dbReference type="Pfam" id="PF24921">
    <property type="entry name" value="RING_XB3-XBAT31"/>
    <property type="match status" value="1"/>
</dbReference>
<feature type="repeat" description="ANK" evidence="11">
    <location>
        <begin position="78"/>
        <end position="110"/>
    </location>
</feature>
<feature type="region of interest" description="Disordered" evidence="13">
    <location>
        <begin position="393"/>
        <end position="419"/>
    </location>
</feature>
<evidence type="ECO:0000256" key="5">
    <source>
        <dbReference type="ARBA" id="ARBA00022723"/>
    </source>
</evidence>
<dbReference type="GO" id="GO:0000976">
    <property type="term" value="F:transcription cis-regulatory region binding"/>
    <property type="evidence" value="ECO:0007669"/>
    <property type="project" value="TreeGrafter"/>
</dbReference>
<dbReference type="GO" id="GO:0061630">
    <property type="term" value="F:ubiquitin protein ligase activity"/>
    <property type="evidence" value="ECO:0007669"/>
    <property type="project" value="UniProtKB-EC"/>
</dbReference>
<evidence type="ECO:0000256" key="1">
    <source>
        <dbReference type="ARBA" id="ARBA00000900"/>
    </source>
</evidence>
<dbReference type="EMBL" id="LT934123">
    <property type="protein sequence ID" value="VAI69334.1"/>
    <property type="molecule type" value="Genomic_DNA"/>
</dbReference>
<dbReference type="Gene3D" id="1.25.40.20">
    <property type="entry name" value="Ankyrin repeat-containing domain"/>
    <property type="match status" value="2"/>
</dbReference>
<comment type="catalytic activity">
    <reaction evidence="1">
        <text>S-ubiquitinyl-[E2 ubiquitin-conjugating enzyme]-L-cysteine + [acceptor protein]-L-lysine = [E2 ubiquitin-conjugating enzyme]-L-cysteine + N(6)-ubiquitinyl-[acceptor protein]-L-lysine.</text>
        <dbReference type="EC" id="2.3.2.27"/>
    </reaction>
</comment>
<dbReference type="PRINTS" id="PR01415">
    <property type="entry name" value="ANKYRIN"/>
</dbReference>
<keyword evidence="4" id="KW-0808">Transferase</keyword>
<dbReference type="InterPro" id="IPR002110">
    <property type="entry name" value="Ankyrin_rpt"/>
</dbReference>
<evidence type="ECO:0000256" key="12">
    <source>
        <dbReference type="PROSITE-ProRule" id="PRU00175"/>
    </source>
</evidence>
<evidence type="ECO:0000259" key="14">
    <source>
        <dbReference type="PROSITE" id="PS50089"/>
    </source>
</evidence>
<gene>
    <name evidence="15" type="ORF">TRITD_7Av1G015270</name>
</gene>
<dbReference type="Gramene" id="TRITD7Av1G015270.1">
    <property type="protein sequence ID" value="TRITD7Av1G015270.1"/>
    <property type="gene ID" value="TRITD7Av1G015270"/>
</dbReference>
<dbReference type="PROSITE" id="PS50089">
    <property type="entry name" value="ZF_RING_2"/>
    <property type="match status" value="1"/>
</dbReference>
<keyword evidence="5" id="KW-0479">Metal-binding</keyword>
<keyword evidence="7 12" id="KW-0863">Zinc-finger</keyword>
<evidence type="ECO:0000256" key="9">
    <source>
        <dbReference type="ARBA" id="ARBA00022833"/>
    </source>
</evidence>
<dbReference type="PROSITE" id="PS50088">
    <property type="entry name" value="ANK_REPEAT"/>
    <property type="match status" value="5"/>
</dbReference>
<keyword evidence="6" id="KW-0677">Repeat</keyword>
<dbReference type="GO" id="GO:0008270">
    <property type="term" value="F:zinc ion binding"/>
    <property type="evidence" value="ECO:0007669"/>
    <property type="project" value="UniProtKB-KW"/>
</dbReference>
<dbReference type="Gene3D" id="3.30.40.10">
    <property type="entry name" value="Zinc/RING finger domain, C3HC4 (zinc finger)"/>
    <property type="match status" value="1"/>
</dbReference>
<dbReference type="GO" id="GO:0005634">
    <property type="term" value="C:nucleus"/>
    <property type="evidence" value="ECO:0007669"/>
    <property type="project" value="TreeGrafter"/>
</dbReference>
<dbReference type="PROSITE" id="PS00518">
    <property type="entry name" value="ZF_RING_1"/>
    <property type="match status" value="1"/>
</dbReference>
<evidence type="ECO:0000313" key="15">
    <source>
        <dbReference type="EMBL" id="VAI69334.1"/>
    </source>
</evidence>
<dbReference type="InterPro" id="IPR017907">
    <property type="entry name" value="Znf_RING_CS"/>
</dbReference>
<dbReference type="GO" id="GO:0045944">
    <property type="term" value="P:positive regulation of transcription by RNA polymerase II"/>
    <property type="evidence" value="ECO:0007669"/>
    <property type="project" value="TreeGrafter"/>
</dbReference>
<dbReference type="EC" id="2.3.2.27" evidence="3"/>
<dbReference type="InterPro" id="IPR013083">
    <property type="entry name" value="Znf_RING/FYVE/PHD"/>
</dbReference>
<dbReference type="Proteomes" id="UP000324705">
    <property type="component" value="Chromosome 7A"/>
</dbReference>
<comment type="pathway">
    <text evidence="2">Protein modification; protein ubiquitination.</text>
</comment>
<evidence type="ECO:0000256" key="11">
    <source>
        <dbReference type="PROSITE-ProRule" id="PRU00023"/>
    </source>
</evidence>
<feature type="repeat" description="ANK" evidence="11">
    <location>
        <begin position="198"/>
        <end position="230"/>
    </location>
</feature>
<dbReference type="SUPFAM" id="SSF48403">
    <property type="entry name" value="Ankyrin repeat"/>
    <property type="match status" value="1"/>
</dbReference>
<evidence type="ECO:0000256" key="3">
    <source>
        <dbReference type="ARBA" id="ARBA00012483"/>
    </source>
</evidence>
<feature type="domain" description="RING-type" evidence="14">
    <location>
        <begin position="302"/>
        <end position="351"/>
    </location>
</feature>
<dbReference type="SMART" id="SM00248">
    <property type="entry name" value="ANK"/>
    <property type="match status" value="5"/>
</dbReference>
<dbReference type="SUPFAM" id="SSF57850">
    <property type="entry name" value="RING/U-box"/>
    <property type="match status" value="1"/>
</dbReference>
<evidence type="ECO:0000256" key="6">
    <source>
        <dbReference type="ARBA" id="ARBA00022737"/>
    </source>
</evidence>
<accession>A0A9R0Z172</accession>
<feature type="repeat" description="ANK" evidence="11">
    <location>
        <begin position="112"/>
        <end position="137"/>
    </location>
</feature>
<evidence type="ECO:0000256" key="13">
    <source>
        <dbReference type="SAM" id="MobiDB-lite"/>
    </source>
</evidence>
<protein>
    <recommendedName>
        <fullName evidence="3">RING-type E3 ubiquitin transferase</fullName>
        <ecNumber evidence="3">2.3.2.27</ecNumber>
    </recommendedName>
</protein>
<reference evidence="15 16" key="1">
    <citation type="submission" date="2017-09" db="EMBL/GenBank/DDBJ databases">
        <authorList>
            <consortium name="International Durum Wheat Genome Sequencing Consortium (IDWGSC)"/>
            <person name="Milanesi L."/>
        </authorList>
    </citation>
    <scope>NUCLEOTIDE SEQUENCE [LARGE SCALE GENOMIC DNA]</scope>
    <source>
        <strain evidence="16">cv. Svevo</strain>
    </source>
</reference>
<dbReference type="Pfam" id="PF12796">
    <property type="entry name" value="Ank_2"/>
    <property type="match status" value="2"/>
</dbReference>
<dbReference type="InterPro" id="IPR001841">
    <property type="entry name" value="Znf_RING"/>
</dbReference>
<keyword evidence="9" id="KW-0862">Zinc</keyword>
<dbReference type="PANTHER" id="PTHR24193">
    <property type="entry name" value="ANKYRIN REPEAT PROTEIN"/>
    <property type="match status" value="1"/>
</dbReference>
<evidence type="ECO:0000256" key="7">
    <source>
        <dbReference type="ARBA" id="ARBA00022771"/>
    </source>
</evidence>
<sequence length="441" mass="45101">MGNALGCAGLGERLAAAARDGDAAEVRRLLAADPGLARCTATFGNLSSPLHLAATKGHHEIAALLLEKGADANVRNVYGQTPLMQACRSGHWEVVQTLLAFRCNVWKADGLTGRTALHAAAAGGHVRCARLLLADAAGAGEGAGARYANRAAGGGVTALHLAALHGHVDCVHLLVDEGASLDAQTLPCAAAPMAAIGAGSTPLHYAASGGEVRCCQVLVSRGADRMAANCNGWLAVDVARMWKCNWLEHVLAPKSQLPVPKFPPSAYLSLPLPSLLAVARDYAAAGFPASPDSGAGNDDDACSVCLERPCNVAAEVCGHELCLKCAMDLCTVMKAYEVPGLAGTVPCPLCRSGIASFRKAVAAATAPPEDDHQSMGGSGSLPCACARCQDRHGSPEDEEDEKSTCRSSGHRSYGGSGLDGPEAAIAPLYCAPFTGPSAILS</sequence>
<evidence type="ECO:0000256" key="4">
    <source>
        <dbReference type="ARBA" id="ARBA00022679"/>
    </source>
</evidence>
<dbReference type="InterPro" id="IPR050663">
    <property type="entry name" value="Ankyrin-SOCS_Box"/>
</dbReference>
<dbReference type="InterPro" id="IPR036770">
    <property type="entry name" value="Ankyrin_rpt-contain_sf"/>
</dbReference>
<evidence type="ECO:0000256" key="10">
    <source>
        <dbReference type="ARBA" id="ARBA00023043"/>
    </source>
</evidence>
<feature type="repeat" description="ANK" evidence="11">
    <location>
        <begin position="45"/>
        <end position="77"/>
    </location>
</feature>
<keyword evidence="10 11" id="KW-0040">ANK repeat</keyword>
<organism evidence="15 16">
    <name type="scientific">Triticum turgidum subsp. durum</name>
    <name type="common">Durum wheat</name>
    <name type="synonym">Triticum durum</name>
    <dbReference type="NCBI Taxonomy" id="4567"/>
    <lineage>
        <taxon>Eukaryota</taxon>
        <taxon>Viridiplantae</taxon>
        <taxon>Streptophyta</taxon>
        <taxon>Embryophyta</taxon>
        <taxon>Tracheophyta</taxon>
        <taxon>Spermatophyta</taxon>
        <taxon>Magnoliopsida</taxon>
        <taxon>Liliopsida</taxon>
        <taxon>Poales</taxon>
        <taxon>Poaceae</taxon>
        <taxon>BOP clade</taxon>
        <taxon>Pooideae</taxon>
        <taxon>Triticodae</taxon>
        <taxon>Triticeae</taxon>
        <taxon>Triticinae</taxon>
        <taxon>Triticum</taxon>
    </lineage>
</organism>
<dbReference type="AlphaFoldDB" id="A0A9R0Z172"/>
<dbReference type="Pfam" id="PF00023">
    <property type="entry name" value="Ank"/>
    <property type="match status" value="1"/>
</dbReference>
<dbReference type="OMA" id="CHEEPTE"/>
<keyword evidence="8" id="KW-0833">Ubl conjugation pathway</keyword>
<feature type="repeat" description="ANK" evidence="11">
    <location>
        <begin position="154"/>
        <end position="186"/>
    </location>
</feature>
<proteinExistence type="predicted"/>
<keyword evidence="16" id="KW-1185">Reference proteome</keyword>
<dbReference type="InterPro" id="IPR056760">
    <property type="entry name" value="RING_XB3-like"/>
</dbReference>